<dbReference type="GO" id="GO:0003955">
    <property type="term" value="F:NAD(P)H dehydrogenase (quinone) activity"/>
    <property type="evidence" value="ECO:0007669"/>
    <property type="project" value="TreeGrafter"/>
</dbReference>
<dbReference type="PRINTS" id="PR00469">
    <property type="entry name" value="PNDRDTASEII"/>
</dbReference>
<reference evidence="8" key="1">
    <citation type="journal article" date="2013" name="Proc. Natl. Acad. Sci. U.S.A.">
        <title>Improving the coverage of the cyanobacterial phylum using diversity-driven genome sequencing.</title>
        <authorList>
            <person name="Shih P.M."/>
            <person name="Wu D."/>
            <person name="Latifi A."/>
            <person name="Axen S.D."/>
            <person name="Fewer D.P."/>
            <person name="Talla E."/>
            <person name="Calteau A."/>
            <person name="Cai F."/>
            <person name="Tandeau de Marsac N."/>
            <person name="Rippka R."/>
            <person name="Herdman M."/>
            <person name="Sivonen K."/>
            <person name="Coursin T."/>
            <person name="Laurent T."/>
            <person name="Goodwin L."/>
            <person name="Nolan M."/>
            <person name="Davenport K.W."/>
            <person name="Han C.S."/>
            <person name="Rubin E.M."/>
            <person name="Eisen J.A."/>
            <person name="Woyke T."/>
            <person name="Gugger M."/>
            <person name="Kerfeld C.A."/>
        </authorList>
    </citation>
    <scope>NUCLEOTIDE SEQUENCE [LARGE SCALE GENOMIC DNA]</scope>
    <source>
        <strain evidence="8">ATCC 27147 / PCC 6307</strain>
    </source>
</reference>
<evidence type="ECO:0000313" key="8">
    <source>
        <dbReference type="Proteomes" id="UP000010388"/>
    </source>
</evidence>
<dbReference type="AlphaFoldDB" id="K9P5P8"/>
<protein>
    <submittedName>
        <fullName evidence="7">NADH dehydrogenase, FAD-containing subunit</fullName>
    </submittedName>
</protein>
<dbReference type="InterPro" id="IPR023753">
    <property type="entry name" value="FAD/NAD-binding_dom"/>
</dbReference>
<dbReference type="GO" id="GO:0019646">
    <property type="term" value="P:aerobic electron transport chain"/>
    <property type="evidence" value="ECO:0007669"/>
    <property type="project" value="TreeGrafter"/>
</dbReference>
<accession>K9P5P8</accession>
<keyword evidence="3" id="KW-0285">Flavoprotein</keyword>
<dbReference type="SUPFAM" id="SSF51905">
    <property type="entry name" value="FAD/NAD(P)-binding domain"/>
    <property type="match status" value="2"/>
</dbReference>
<keyword evidence="4" id="KW-0274">FAD</keyword>
<dbReference type="InterPro" id="IPR051169">
    <property type="entry name" value="NADH-Q_oxidoreductase"/>
</dbReference>
<dbReference type="InterPro" id="IPR036188">
    <property type="entry name" value="FAD/NAD-bd_sf"/>
</dbReference>
<dbReference type="EMBL" id="CP003495">
    <property type="protein sequence ID" value="AFY28727.1"/>
    <property type="molecule type" value="Genomic_DNA"/>
</dbReference>
<dbReference type="PRINTS" id="PR00368">
    <property type="entry name" value="FADPNR"/>
</dbReference>
<evidence type="ECO:0000313" key="7">
    <source>
        <dbReference type="EMBL" id="AFY28727.1"/>
    </source>
</evidence>
<evidence type="ECO:0000256" key="4">
    <source>
        <dbReference type="ARBA" id="ARBA00022827"/>
    </source>
</evidence>
<comment type="cofactor">
    <cofactor evidence="1">
        <name>FAD</name>
        <dbReference type="ChEBI" id="CHEBI:57692"/>
    </cofactor>
</comment>
<dbReference type="HOGENOM" id="CLU_021377_7_1_3"/>
<proteinExistence type="inferred from homology"/>
<comment type="similarity">
    <text evidence="2">Belongs to the NADH dehydrogenase family.</text>
</comment>
<dbReference type="Proteomes" id="UP000010388">
    <property type="component" value="Chromosome"/>
</dbReference>
<keyword evidence="5" id="KW-0560">Oxidoreductase</keyword>
<dbReference type="Pfam" id="PF07992">
    <property type="entry name" value="Pyr_redox_2"/>
    <property type="match status" value="1"/>
</dbReference>
<dbReference type="KEGG" id="cgc:Cyagr_1568"/>
<dbReference type="PATRIC" id="fig|292564.3.peg.1493"/>
<evidence type="ECO:0000256" key="2">
    <source>
        <dbReference type="ARBA" id="ARBA00005272"/>
    </source>
</evidence>
<sequence>MQGHPNPARNPAHKPVQNNVVIVGGGFGGLYTALALAQRKHHPPVLLIEPNDRFLFLPLLYELLSGELRGWEIAPRYDGLLAGRGLAWLQDRVERIDTDGHRLHTAGGRTIAYGRLVLATGAESNTFAVPGADRHSLGFRSLADVERLQRLVADLRQQPRPLQRLAVVGAGPTGVELACKLADMAQGSAVIELIEQGPQLLPQARAFNREQAALALQRRDVRLRTRTQVEAVEAEAITLRCHPDGDSPAHAETLAVRAVVWTAGLSFRPPRIDPAPACDSRGRLLCGPDLRLRDHEGLFVAGDLAAPVDPEDTTPPATAQVAFQQAPVLAANLIRSLAGEPLEPFHWNDLGEMMSLGVGEASLTAAGVTLAGPAAYQLRRLAYLTRLPGRSHQWRVAAGWLADWKP</sequence>
<evidence type="ECO:0000256" key="1">
    <source>
        <dbReference type="ARBA" id="ARBA00001974"/>
    </source>
</evidence>
<dbReference type="Gene3D" id="3.50.50.100">
    <property type="match status" value="1"/>
</dbReference>
<dbReference type="eggNOG" id="COG1252">
    <property type="taxonomic scope" value="Bacteria"/>
</dbReference>
<dbReference type="PANTHER" id="PTHR42913:SF3">
    <property type="entry name" value="64 KDA MITOCHONDRIAL NADH DEHYDROGENASE (EUROFUNG)"/>
    <property type="match status" value="1"/>
</dbReference>
<dbReference type="OrthoDB" id="9781621at2"/>
<evidence type="ECO:0000256" key="5">
    <source>
        <dbReference type="ARBA" id="ARBA00023002"/>
    </source>
</evidence>
<name>K9P5P8_CYAGP</name>
<dbReference type="PANTHER" id="PTHR42913">
    <property type="entry name" value="APOPTOSIS-INDUCING FACTOR 1"/>
    <property type="match status" value="1"/>
</dbReference>
<dbReference type="STRING" id="292564.Cyagr_1568"/>
<dbReference type="RefSeq" id="WP_015109178.1">
    <property type="nucleotide sequence ID" value="NC_019675.1"/>
</dbReference>
<evidence type="ECO:0000259" key="6">
    <source>
        <dbReference type="Pfam" id="PF07992"/>
    </source>
</evidence>
<evidence type="ECO:0000256" key="3">
    <source>
        <dbReference type="ARBA" id="ARBA00022630"/>
    </source>
</evidence>
<gene>
    <name evidence="7" type="ordered locus">Cyagr_1568</name>
</gene>
<organism evidence="7 8">
    <name type="scientific">Cyanobium gracile (strain ATCC 27147 / PCC 6307)</name>
    <dbReference type="NCBI Taxonomy" id="292564"/>
    <lineage>
        <taxon>Bacteria</taxon>
        <taxon>Bacillati</taxon>
        <taxon>Cyanobacteriota</taxon>
        <taxon>Cyanophyceae</taxon>
        <taxon>Synechococcales</taxon>
        <taxon>Prochlorococcaceae</taxon>
        <taxon>Cyanobium</taxon>
    </lineage>
</organism>
<feature type="domain" description="FAD/NAD(P)-binding" evidence="6">
    <location>
        <begin position="19"/>
        <end position="326"/>
    </location>
</feature>